<dbReference type="AlphaFoldDB" id="D4XEW4"/>
<sequence length="179" mass="19368">MVSTAPLSAASAIAEGEALVNRAKEDEAVGKALLAGKSPSKQLSVPITTEEWANAKRSLGSIEKSSPEYSKAQALLKAMATHDKKNAEFLAAYEAKAKIDSRKKFATRLEQAFLDTRMNVDVSTSGTQHTVLRIEYVLASKVTANDLAKSGIVAEARSAGFKKVLFTDGYDKTWTWKLD</sequence>
<evidence type="ECO:0000313" key="1">
    <source>
        <dbReference type="EMBL" id="EFF74641.1"/>
    </source>
</evidence>
<reference evidence="2" key="1">
    <citation type="submission" date="2010-03" db="EMBL/GenBank/DDBJ databases">
        <title>Complete sequence of Mobiluncus curtisii ATCC 43063.</title>
        <authorList>
            <person name="Muzny D."/>
            <person name="Qin X."/>
            <person name="Deng J."/>
            <person name="Jiang H."/>
            <person name="Liu Y."/>
            <person name="Qu J."/>
            <person name="Song X.-Z."/>
            <person name="Zhang L."/>
            <person name="Thornton R."/>
            <person name="Coyle M."/>
            <person name="Francisco L."/>
            <person name="Jackson L."/>
            <person name="Javaid M."/>
            <person name="Korchina V."/>
            <person name="Kovar C."/>
            <person name="Mata R."/>
            <person name="Mathew T."/>
            <person name="Ngo R."/>
            <person name="Nguyen L."/>
            <person name="Nguyen N."/>
            <person name="Okwuonu G."/>
            <person name="Ongeri F."/>
            <person name="Pham C."/>
            <person name="Simmons D."/>
            <person name="Wilczek-Boney K."/>
            <person name="Hale W."/>
            <person name="Jakkamsetti A."/>
            <person name="Pham P."/>
            <person name="Ruth R."/>
            <person name="San Lucas F."/>
            <person name="Warren J."/>
            <person name="Zhang J."/>
            <person name="Zhao Z."/>
            <person name="Zhou C."/>
            <person name="Zhu D."/>
            <person name="Lee S."/>
            <person name="Bess C."/>
            <person name="Blankenburg K."/>
            <person name="Forbes L."/>
            <person name="Fu Q."/>
            <person name="Gubbala S."/>
            <person name="Hirani K."/>
            <person name="Jayaseelan J.C."/>
            <person name="Lara F."/>
            <person name="Munidasa M."/>
            <person name="Palculict T."/>
            <person name="Patil S."/>
            <person name="Pu L.-L."/>
            <person name="Saada N."/>
            <person name="Tang L."/>
            <person name="Weissenberger G."/>
            <person name="Zhu Y."/>
            <person name="Hemphill L."/>
            <person name="Shang Y."/>
            <person name="Youmans B."/>
            <person name="Ayvaz T."/>
            <person name="Ross M."/>
            <person name="Santibanez J."/>
            <person name="Aqrawi P."/>
            <person name="Gross S."/>
            <person name="Joshi V."/>
            <person name="Fowler G."/>
            <person name="Nazareth L."/>
            <person name="Reid J."/>
            <person name="Worley K."/>
            <person name="Petrosino J."/>
            <person name="Highlander S."/>
            <person name="Gibbs R."/>
            <person name="Gibbs R."/>
        </authorList>
    </citation>
    <scope>NUCLEOTIDE SEQUENCE [LARGE SCALE GENOMIC DNA]</scope>
    <source>
        <strain evidence="2">ATCC 43553</strain>
    </source>
</reference>
<gene>
    <name evidence="1" type="ORF">HMPREF0004_4011</name>
</gene>
<accession>D4XEW4</accession>
<name>D4XEW4_9BURK</name>
<organism evidence="1 2">
    <name type="scientific">Achromobacter piechaudii ATCC 43553</name>
    <dbReference type="NCBI Taxonomy" id="742159"/>
    <lineage>
        <taxon>Bacteria</taxon>
        <taxon>Pseudomonadati</taxon>
        <taxon>Pseudomonadota</taxon>
        <taxon>Betaproteobacteria</taxon>
        <taxon>Burkholderiales</taxon>
        <taxon>Alcaligenaceae</taxon>
        <taxon>Achromobacter</taxon>
    </lineage>
</organism>
<proteinExistence type="predicted"/>
<dbReference type="eggNOG" id="ENOG502ZV4P">
    <property type="taxonomic scope" value="Bacteria"/>
</dbReference>
<evidence type="ECO:0000313" key="2">
    <source>
        <dbReference type="Proteomes" id="UP000004510"/>
    </source>
</evidence>
<comment type="caution">
    <text evidence="1">The sequence shown here is derived from an EMBL/GenBank/DDBJ whole genome shotgun (WGS) entry which is preliminary data.</text>
</comment>
<dbReference type="HOGENOM" id="CLU_1500378_0_0_4"/>
<dbReference type="EMBL" id="ADMS01000094">
    <property type="protein sequence ID" value="EFF74641.1"/>
    <property type="molecule type" value="Genomic_DNA"/>
</dbReference>
<protein>
    <submittedName>
        <fullName evidence="1">Uncharacterized protein</fullName>
    </submittedName>
</protein>
<dbReference type="Proteomes" id="UP000004510">
    <property type="component" value="Unassembled WGS sequence"/>
</dbReference>